<comment type="caution">
    <text evidence="1">The sequence shown here is derived from an EMBL/GenBank/DDBJ whole genome shotgun (WGS) entry which is preliminary data.</text>
</comment>
<reference evidence="1" key="1">
    <citation type="submission" date="2020-07" db="EMBL/GenBank/DDBJ databases">
        <title>Ethylene signaling mediates host invasion by parasitic plants.</title>
        <authorList>
            <person name="Yoshida S."/>
        </authorList>
    </citation>
    <scope>NUCLEOTIDE SEQUENCE</scope>
    <source>
        <strain evidence="1">Okayama</strain>
    </source>
</reference>
<evidence type="ECO:0000313" key="2">
    <source>
        <dbReference type="Proteomes" id="UP000653305"/>
    </source>
</evidence>
<gene>
    <name evidence="1" type="ORF">PHJA_002948200</name>
</gene>
<evidence type="ECO:0000313" key="1">
    <source>
        <dbReference type="EMBL" id="GFQ08042.1"/>
    </source>
</evidence>
<organism evidence="1 2">
    <name type="scientific">Phtheirospermum japonicum</name>
    <dbReference type="NCBI Taxonomy" id="374723"/>
    <lineage>
        <taxon>Eukaryota</taxon>
        <taxon>Viridiplantae</taxon>
        <taxon>Streptophyta</taxon>
        <taxon>Embryophyta</taxon>
        <taxon>Tracheophyta</taxon>
        <taxon>Spermatophyta</taxon>
        <taxon>Magnoliopsida</taxon>
        <taxon>eudicotyledons</taxon>
        <taxon>Gunneridae</taxon>
        <taxon>Pentapetalae</taxon>
        <taxon>asterids</taxon>
        <taxon>lamiids</taxon>
        <taxon>Lamiales</taxon>
        <taxon>Orobanchaceae</taxon>
        <taxon>Orobanchaceae incertae sedis</taxon>
        <taxon>Phtheirospermum</taxon>
    </lineage>
</organism>
<dbReference type="Proteomes" id="UP000653305">
    <property type="component" value="Unassembled WGS sequence"/>
</dbReference>
<proteinExistence type="predicted"/>
<keyword evidence="2" id="KW-1185">Reference proteome</keyword>
<dbReference type="EMBL" id="BMAC01002758">
    <property type="protein sequence ID" value="GFQ08042.1"/>
    <property type="molecule type" value="Genomic_DNA"/>
</dbReference>
<sequence length="53" mass="5653">MSRSPGSVFTPQTKSSSVFIFEGKSKRSPSASNSSSKLISTNMIPGIFLSPQM</sequence>
<protein>
    <submittedName>
        <fullName evidence="1">Transcription factor jungbrunnen 1</fullName>
    </submittedName>
</protein>
<dbReference type="AlphaFoldDB" id="A0A830DQT0"/>
<accession>A0A830DQT0</accession>
<name>A0A830DQT0_9LAMI</name>